<reference evidence="2 3" key="1">
    <citation type="journal article" date="2009" name="PLoS Genet.">
        <title>The genome of Nectria haematococca: contribution of supernumerary chromosomes to gene expansion.</title>
        <authorList>
            <person name="Coleman J.J."/>
            <person name="Rounsley S.D."/>
            <person name="Rodriguez-Carres M."/>
            <person name="Kuo A."/>
            <person name="Wasmann C.C."/>
            <person name="Grimwood J."/>
            <person name="Schmutz J."/>
            <person name="Taga M."/>
            <person name="White G.J."/>
            <person name="Zhou S."/>
            <person name="Schwartz D.C."/>
            <person name="Freitag M."/>
            <person name="Ma L.J."/>
            <person name="Danchin E.G."/>
            <person name="Henrissat B."/>
            <person name="Coutinho P.M."/>
            <person name="Nelson D.R."/>
            <person name="Straney D."/>
            <person name="Napoli C.A."/>
            <person name="Barker B.M."/>
            <person name="Gribskov M."/>
            <person name="Rep M."/>
            <person name="Kroken S."/>
            <person name="Molnar I."/>
            <person name="Rensing C."/>
            <person name="Kennell J.C."/>
            <person name="Zamora J."/>
            <person name="Farman M.L."/>
            <person name="Selker E.U."/>
            <person name="Salamov A."/>
            <person name="Shapiro H."/>
            <person name="Pangilinan J."/>
            <person name="Lindquist E."/>
            <person name="Lamers C."/>
            <person name="Grigoriev I.V."/>
            <person name="Geiser D.M."/>
            <person name="Covert S.F."/>
            <person name="Temporini E."/>
            <person name="Vanetten H.D."/>
        </authorList>
    </citation>
    <scope>NUCLEOTIDE SEQUENCE [LARGE SCALE GENOMIC DNA]</scope>
    <source>
        <strain evidence="3">ATCC MYA-4622 / CBS 123669 / FGSC 9596 / NRRL 45880 / 77-13-4</strain>
    </source>
</reference>
<accession>C7YV61</accession>
<dbReference type="EMBL" id="GG698900">
    <property type="protein sequence ID" value="EEU44524.1"/>
    <property type="molecule type" value="Genomic_DNA"/>
</dbReference>
<dbReference type="OrthoDB" id="10526180at2759"/>
<organism evidence="2 3">
    <name type="scientific">Fusarium vanettenii (strain ATCC MYA-4622 / CBS 123669 / FGSC 9596 / NRRL 45880 / 77-13-4)</name>
    <name type="common">Fusarium solani subsp. pisi</name>
    <dbReference type="NCBI Taxonomy" id="660122"/>
    <lineage>
        <taxon>Eukaryota</taxon>
        <taxon>Fungi</taxon>
        <taxon>Dikarya</taxon>
        <taxon>Ascomycota</taxon>
        <taxon>Pezizomycotina</taxon>
        <taxon>Sordariomycetes</taxon>
        <taxon>Hypocreomycetidae</taxon>
        <taxon>Hypocreales</taxon>
        <taxon>Nectriaceae</taxon>
        <taxon>Fusarium</taxon>
        <taxon>Fusarium solani species complex</taxon>
        <taxon>Fusarium vanettenii</taxon>
    </lineage>
</organism>
<name>C7YV61_FUSV7</name>
<dbReference type="VEuPathDB" id="FungiDB:NECHADRAFT_85163"/>
<dbReference type="InParanoid" id="C7YV61"/>
<sequence length="220" mass="24298">MALDKVAIEAQGSRKKSSECHNADAPPALSLAAAHLERLVFVASAPETLVRRAGPDTEGGEHPPIYNDEMMLDEYLRGHERGAQQTNLCINEFAMVIEASTGLSMISPIITPMNHILWDFLSARRVTRPNPFRYARRRAIVAAIIAAIRQRCWTDSSPDTDEFGLGFTRGREMGARLGTVMGFMAGTCHGMDWGYASGHWDGFRAGVAYGIAQGQMQWNW</sequence>
<dbReference type="KEGG" id="nhe:NECHADRAFT_85163"/>
<dbReference type="AlphaFoldDB" id="C7YV61"/>
<keyword evidence="3" id="KW-1185">Reference proteome</keyword>
<evidence type="ECO:0000256" key="1">
    <source>
        <dbReference type="SAM" id="MobiDB-lite"/>
    </source>
</evidence>
<dbReference type="Proteomes" id="UP000005206">
    <property type="component" value="Chromosome 9"/>
</dbReference>
<gene>
    <name evidence="2" type="ORF">NECHADRAFT_85163</name>
</gene>
<evidence type="ECO:0000313" key="3">
    <source>
        <dbReference type="Proteomes" id="UP000005206"/>
    </source>
</evidence>
<evidence type="ECO:0000313" key="2">
    <source>
        <dbReference type="EMBL" id="EEU44524.1"/>
    </source>
</evidence>
<dbReference type="GeneID" id="9675022"/>
<protein>
    <submittedName>
        <fullName evidence="2">Uncharacterized protein</fullName>
    </submittedName>
</protein>
<dbReference type="HOGENOM" id="CLU_1256342_0_0_1"/>
<dbReference type="RefSeq" id="XP_003050237.1">
    <property type="nucleotide sequence ID" value="XM_003050191.1"/>
</dbReference>
<proteinExistence type="predicted"/>
<feature type="region of interest" description="Disordered" evidence="1">
    <location>
        <begin position="1"/>
        <end position="22"/>
    </location>
</feature>